<comment type="caution">
    <text evidence="9">The sequence shown here is derived from an EMBL/GenBank/DDBJ whole genome shotgun (WGS) entry which is preliminary data.</text>
</comment>
<accession>A0A5B6W8F5</accession>
<reference evidence="10" key="1">
    <citation type="journal article" date="2019" name="Plant Biotechnol. J.">
        <title>Genome sequencing of the Australian wild diploid species Gossypium australe highlights disease resistance and delayed gland morphogenesis.</title>
        <authorList>
            <person name="Cai Y."/>
            <person name="Cai X."/>
            <person name="Wang Q."/>
            <person name="Wang P."/>
            <person name="Zhang Y."/>
            <person name="Cai C."/>
            <person name="Xu Y."/>
            <person name="Wang K."/>
            <person name="Zhou Z."/>
            <person name="Wang C."/>
            <person name="Geng S."/>
            <person name="Li B."/>
            <person name="Dong Q."/>
            <person name="Hou Y."/>
            <person name="Wang H."/>
            <person name="Ai P."/>
            <person name="Liu Z."/>
            <person name="Yi F."/>
            <person name="Sun M."/>
            <person name="An G."/>
            <person name="Cheng J."/>
            <person name="Zhang Y."/>
            <person name="Shi Q."/>
            <person name="Xie Y."/>
            <person name="Shi X."/>
            <person name="Chang Y."/>
            <person name="Huang F."/>
            <person name="Chen Y."/>
            <person name="Hong S."/>
            <person name="Mi L."/>
            <person name="Sun Q."/>
            <person name="Zhang L."/>
            <person name="Zhou B."/>
            <person name="Peng R."/>
            <person name="Zhang X."/>
            <person name="Liu F."/>
        </authorList>
    </citation>
    <scope>NUCLEOTIDE SEQUENCE [LARGE SCALE GENOMIC DNA]</scope>
    <source>
        <strain evidence="10">cv. PA1801</strain>
    </source>
</reference>
<organism evidence="9 10">
    <name type="scientific">Gossypium australe</name>
    <dbReference type="NCBI Taxonomy" id="47621"/>
    <lineage>
        <taxon>Eukaryota</taxon>
        <taxon>Viridiplantae</taxon>
        <taxon>Streptophyta</taxon>
        <taxon>Embryophyta</taxon>
        <taxon>Tracheophyta</taxon>
        <taxon>Spermatophyta</taxon>
        <taxon>Magnoliopsida</taxon>
        <taxon>eudicotyledons</taxon>
        <taxon>Gunneridae</taxon>
        <taxon>Pentapetalae</taxon>
        <taxon>rosids</taxon>
        <taxon>malvids</taxon>
        <taxon>Malvales</taxon>
        <taxon>Malvaceae</taxon>
        <taxon>Malvoideae</taxon>
        <taxon>Gossypium</taxon>
    </lineage>
</organism>
<evidence type="ECO:0000256" key="5">
    <source>
        <dbReference type="ARBA" id="ARBA00022801"/>
    </source>
</evidence>
<keyword evidence="3" id="KW-0540">Nuclease</keyword>
<dbReference type="CDD" id="cd09274">
    <property type="entry name" value="RNase_HI_RT_Ty3"/>
    <property type="match status" value="1"/>
</dbReference>
<evidence type="ECO:0000256" key="3">
    <source>
        <dbReference type="ARBA" id="ARBA00022722"/>
    </source>
</evidence>
<dbReference type="InterPro" id="IPR041588">
    <property type="entry name" value="Integrase_H2C2"/>
</dbReference>
<dbReference type="PANTHER" id="PTHR37984">
    <property type="entry name" value="PROTEIN CBG26694"/>
    <property type="match status" value="1"/>
</dbReference>
<dbReference type="Pfam" id="PF17921">
    <property type="entry name" value="Integrase_H2C2"/>
    <property type="match status" value="1"/>
</dbReference>
<evidence type="ECO:0000313" key="10">
    <source>
        <dbReference type="Proteomes" id="UP000325315"/>
    </source>
</evidence>
<dbReference type="Gene3D" id="3.30.70.270">
    <property type="match status" value="1"/>
</dbReference>
<keyword evidence="6" id="KW-0695">RNA-directed DNA polymerase</keyword>
<dbReference type="InterPro" id="IPR050951">
    <property type="entry name" value="Retrovirus_Pol_polyprotein"/>
</dbReference>
<dbReference type="InterPro" id="IPR043502">
    <property type="entry name" value="DNA/RNA_pol_sf"/>
</dbReference>
<keyword evidence="1" id="KW-0808">Transferase</keyword>
<dbReference type="Gene3D" id="3.10.10.10">
    <property type="entry name" value="HIV Type 1 Reverse Transcriptase, subunit A, domain 1"/>
    <property type="match status" value="1"/>
</dbReference>
<dbReference type="InterPro" id="IPR043128">
    <property type="entry name" value="Rev_trsase/Diguanyl_cyclase"/>
</dbReference>
<dbReference type="GO" id="GO:0004519">
    <property type="term" value="F:endonuclease activity"/>
    <property type="evidence" value="ECO:0007669"/>
    <property type="project" value="UniProtKB-KW"/>
</dbReference>
<sequence>MELPGFPPIREVDFGIVLAPGTASISIAPYRMTLTELKELKAQLQELTDKGFARPSYSPWGALVLFVKKKDGSMRLCIDYRQLNKVTVKNKYPLPRIDDFFDQLKGATVFSKINLRSYEIISCMPRLAKVSFGSTRLDFWGTLSREMESELTRARFQLLLIGNHRGTFEKLKALLTEAPILVQPEPGKEFVIYSDASLNGLGCVLMQEGKVLVYAYIQLKPHEKNYPTHDLDLATIVFALKIRRHHLYGERCRIFTDHKILKYLMTQKELNLRKRRWLESINDSELVIDYHQGKVNVVIDALSRKPLFALRALNTWKDNSDLQAKRVQCESGVESDIQINPDGCLMFRDRVCVPRNDELIWKVLHEAHSGCLAVHPGRTKMYNDLKKWYWWPSMKKDISGFVSKCLICQQGKAEHQVPSGLLQHIMVPVTARFRGWSEQ</sequence>
<feature type="domain" description="Reverse transcriptase RNase H-like" evidence="7">
    <location>
        <begin position="186"/>
        <end position="281"/>
    </location>
</feature>
<protein>
    <submittedName>
        <fullName evidence="9">Retrotransposable element Tf2</fullName>
    </submittedName>
</protein>
<dbReference type="GO" id="GO:0016787">
    <property type="term" value="F:hydrolase activity"/>
    <property type="evidence" value="ECO:0007669"/>
    <property type="project" value="UniProtKB-KW"/>
</dbReference>
<keyword evidence="2" id="KW-0548">Nucleotidyltransferase</keyword>
<evidence type="ECO:0000256" key="2">
    <source>
        <dbReference type="ARBA" id="ARBA00022695"/>
    </source>
</evidence>
<dbReference type="PANTHER" id="PTHR37984:SF5">
    <property type="entry name" value="PROTEIN NYNRIN-LIKE"/>
    <property type="match status" value="1"/>
</dbReference>
<dbReference type="CDD" id="cd01647">
    <property type="entry name" value="RT_LTR"/>
    <property type="match status" value="1"/>
</dbReference>
<feature type="domain" description="Integrase zinc-binding" evidence="8">
    <location>
        <begin position="357"/>
        <end position="413"/>
    </location>
</feature>
<dbReference type="Gene3D" id="1.10.340.70">
    <property type="match status" value="1"/>
</dbReference>
<gene>
    <name evidence="9" type="ORF">EPI10_011286</name>
</gene>
<dbReference type="EMBL" id="SMMG02000004">
    <property type="protein sequence ID" value="KAA3477398.1"/>
    <property type="molecule type" value="Genomic_DNA"/>
</dbReference>
<evidence type="ECO:0000313" key="9">
    <source>
        <dbReference type="EMBL" id="KAA3477398.1"/>
    </source>
</evidence>
<keyword evidence="4" id="KW-0255">Endonuclease</keyword>
<proteinExistence type="predicted"/>
<dbReference type="GO" id="GO:0003964">
    <property type="term" value="F:RNA-directed DNA polymerase activity"/>
    <property type="evidence" value="ECO:0007669"/>
    <property type="project" value="UniProtKB-KW"/>
</dbReference>
<evidence type="ECO:0000259" key="8">
    <source>
        <dbReference type="Pfam" id="PF17921"/>
    </source>
</evidence>
<dbReference type="Proteomes" id="UP000325315">
    <property type="component" value="Unassembled WGS sequence"/>
</dbReference>
<name>A0A5B6W8F5_9ROSI</name>
<dbReference type="InterPro" id="IPR041373">
    <property type="entry name" value="RT_RNaseH"/>
</dbReference>
<evidence type="ECO:0000256" key="6">
    <source>
        <dbReference type="ARBA" id="ARBA00022918"/>
    </source>
</evidence>
<keyword evidence="5" id="KW-0378">Hydrolase</keyword>
<evidence type="ECO:0000256" key="1">
    <source>
        <dbReference type="ARBA" id="ARBA00022679"/>
    </source>
</evidence>
<keyword evidence="10" id="KW-1185">Reference proteome</keyword>
<evidence type="ECO:0000259" key="7">
    <source>
        <dbReference type="Pfam" id="PF17917"/>
    </source>
</evidence>
<dbReference type="AlphaFoldDB" id="A0A5B6W8F5"/>
<dbReference type="Pfam" id="PF17917">
    <property type="entry name" value="RT_RNaseH"/>
    <property type="match status" value="1"/>
</dbReference>
<dbReference type="SUPFAM" id="SSF56672">
    <property type="entry name" value="DNA/RNA polymerases"/>
    <property type="match status" value="1"/>
</dbReference>
<dbReference type="OrthoDB" id="1002254at2759"/>
<evidence type="ECO:0000256" key="4">
    <source>
        <dbReference type="ARBA" id="ARBA00022759"/>
    </source>
</evidence>